<protein>
    <recommendedName>
        <fullName evidence="6">HSF-type DNA-binding domain-containing protein</fullName>
    </recommendedName>
</protein>
<organism evidence="7 8">
    <name type="scientific">Cyclotella cryptica</name>
    <dbReference type="NCBI Taxonomy" id="29204"/>
    <lineage>
        <taxon>Eukaryota</taxon>
        <taxon>Sar</taxon>
        <taxon>Stramenopiles</taxon>
        <taxon>Ochrophyta</taxon>
        <taxon>Bacillariophyta</taxon>
        <taxon>Coscinodiscophyceae</taxon>
        <taxon>Thalassiosirophycidae</taxon>
        <taxon>Stephanodiscales</taxon>
        <taxon>Stephanodiscaceae</taxon>
        <taxon>Cyclotella</taxon>
    </lineage>
</organism>
<evidence type="ECO:0000256" key="1">
    <source>
        <dbReference type="ARBA" id="ARBA00004123"/>
    </source>
</evidence>
<evidence type="ECO:0000256" key="4">
    <source>
        <dbReference type="RuleBase" id="RU004020"/>
    </source>
</evidence>
<comment type="caution">
    <text evidence="7">The sequence shown here is derived from an EMBL/GenBank/DDBJ whole genome shotgun (WGS) entry which is preliminary data.</text>
</comment>
<dbReference type="PANTHER" id="PTHR10015">
    <property type="entry name" value="HEAT SHOCK TRANSCRIPTION FACTOR"/>
    <property type="match status" value="1"/>
</dbReference>
<dbReference type="Pfam" id="PF00447">
    <property type="entry name" value="HSF_DNA-bind"/>
    <property type="match status" value="1"/>
</dbReference>
<dbReference type="EMBL" id="JABMIG020000001">
    <property type="protein sequence ID" value="KAL3805825.1"/>
    <property type="molecule type" value="Genomic_DNA"/>
</dbReference>
<evidence type="ECO:0000259" key="6">
    <source>
        <dbReference type="SMART" id="SM00415"/>
    </source>
</evidence>
<comment type="similarity">
    <text evidence="4">Belongs to the HSF family.</text>
</comment>
<comment type="subcellular location">
    <subcellularLocation>
        <location evidence="1">Nucleus</location>
    </subcellularLocation>
</comment>
<dbReference type="PANTHER" id="PTHR10015:SF206">
    <property type="entry name" value="HSF-TYPE DNA-BINDING DOMAIN-CONTAINING PROTEIN"/>
    <property type="match status" value="1"/>
</dbReference>
<dbReference type="SMART" id="SM00415">
    <property type="entry name" value="HSF"/>
    <property type="match status" value="1"/>
</dbReference>
<dbReference type="GO" id="GO:0003677">
    <property type="term" value="F:DNA binding"/>
    <property type="evidence" value="ECO:0007669"/>
    <property type="project" value="UniProtKB-KW"/>
</dbReference>
<name>A0ABD3QZM8_9STRA</name>
<dbReference type="InterPro" id="IPR036388">
    <property type="entry name" value="WH-like_DNA-bd_sf"/>
</dbReference>
<feature type="compositionally biased region" description="Polar residues" evidence="5">
    <location>
        <begin position="133"/>
        <end position="143"/>
    </location>
</feature>
<feature type="domain" description="HSF-type DNA-binding" evidence="6">
    <location>
        <begin position="1"/>
        <end position="128"/>
    </location>
</feature>
<keyword evidence="8" id="KW-1185">Reference proteome</keyword>
<dbReference type="FunFam" id="1.10.10.10:FF:001607">
    <property type="entry name" value="Predicted protein"/>
    <property type="match status" value="1"/>
</dbReference>
<dbReference type="Gene3D" id="1.10.10.10">
    <property type="entry name" value="Winged helix-like DNA-binding domain superfamily/Winged helix DNA-binding domain"/>
    <property type="match status" value="1"/>
</dbReference>
<dbReference type="SUPFAM" id="SSF46785">
    <property type="entry name" value="Winged helix' DNA-binding domain"/>
    <property type="match status" value="1"/>
</dbReference>
<keyword evidence="3" id="KW-0539">Nucleus</keyword>
<reference evidence="7 8" key="1">
    <citation type="journal article" date="2020" name="G3 (Bethesda)">
        <title>Improved Reference Genome for Cyclotella cryptica CCMP332, a Model for Cell Wall Morphogenesis, Salinity Adaptation, and Lipid Production in Diatoms (Bacillariophyta).</title>
        <authorList>
            <person name="Roberts W.R."/>
            <person name="Downey K.M."/>
            <person name="Ruck E.C."/>
            <person name="Traller J.C."/>
            <person name="Alverson A.J."/>
        </authorList>
    </citation>
    <scope>NUCLEOTIDE SEQUENCE [LARGE SCALE GENOMIC DNA]</scope>
    <source>
        <strain evidence="7 8">CCMP332</strain>
    </source>
</reference>
<gene>
    <name evidence="7" type="ORF">HJC23_007786</name>
</gene>
<sequence length="149" mass="16906">MIESFPCTLLLMLNNEATAGGKSIKWLPGGGGFEIIDQNALEKDILPKYFPSSCMFQSFVRRLYRWGFLQIGKRKPGHYIFANEVRSQHSFGFTLNRATRVSMYAGVLICFHDGFHRDNELYKQLKAKPRPKGNNQSKSTTAAPQEGSR</sequence>
<evidence type="ECO:0000313" key="7">
    <source>
        <dbReference type="EMBL" id="KAL3805825.1"/>
    </source>
</evidence>
<evidence type="ECO:0000256" key="3">
    <source>
        <dbReference type="ARBA" id="ARBA00023242"/>
    </source>
</evidence>
<dbReference type="InterPro" id="IPR036390">
    <property type="entry name" value="WH_DNA-bd_sf"/>
</dbReference>
<accession>A0ABD3QZM8</accession>
<proteinExistence type="inferred from homology"/>
<feature type="region of interest" description="Disordered" evidence="5">
    <location>
        <begin position="126"/>
        <end position="149"/>
    </location>
</feature>
<dbReference type="GO" id="GO:0005634">
    <property type="term" value="C:nucleus"/>
    <property type="evidence" value="ECO:0007669"/>
    <property type="project" value="UniProtKB-SubCell"/>
</dbReference>
<evidence type="ECO:0000256" key="5">
    <source>
        <dbReference type="SAM" id="MobiDB-lite"/>
    </source>
</evidence>
<evidence type="ECO:0000313" key="8">
    <source>
        <dbReference type="Proteomes" id="UP001516023"/>
    </source>
</evidence>
<evidence type="ECO:0000256" key="2">
    <source>
        <dbReference type="ARBA" id="ARBA00023125"/>
    </source>
</evidence>
<dbReference type="InterPro" id="IPR000232">
    <property type="entry name" value="HSF_DNA-bd"/>
</dbReference>
<keyword evidence="2" id="KW-0238">DNA-binding</keyword>
<dbReference type="AlphaFoldDB" id="A0ABD3QZM8"/>
<dbReference type="Proteomes" id="UP001516023">
    <property type="component" value="Unassembled WGS sequence"/>
</dbReference>